<feature type="transmembrane region" description="Helical" evidence="1">
    <location>
        <begin position="41"/>
        <end position="62"/>
    </location>
</feature>
<sequence length="141" mass="14406">MGAAAVAAPAAAASAAALTAVAAPGAPLVAALETAAVAAAAAGPLGWLVAGTVAAAGVVVVAGDEELVDRCCWQQILFPRSNAFSVLLATDESKSQDSEPIDIDIDFHSRHGMLLSQVLSHTKAFKSKDDERLVVKNKWDE</sequence>
<protein>
    <submittedName>
        <fullName evidence="2">Uncharacterized protein</fullName>
    </submittedName>
</protein>
<accession>A0A9P7KJV4</accession>
<dbReference type="AlphaFoldDB" id="A0A9P7KJV4"/>
<reference evidence="2" key="1">
    <citation type="submission" date="2021-02" db="EMBL/GenBank/DDBJ databases">
        <authorList>
            <person name="Nieuwenhuis M."/>
            <person name="Van De Peppel L.J.J."/>
        </authorList>
    </citation>
    <scope>NUCLEOTIDE SEQUENCE</scope>
    <source>
        <strain evidence="2">D49</strain>
    </source>
</reference>
<evidence type="ECO:0000313" key="3">
    <source>
        <dbReference type="Proteomes" id="UP000717328"/>
    </source>
</evidence>
<organism evidence="2 3">
    <name type="scientific">Sphagnurus paluster</name>
    <dbReference type="NCBI Taxonomy" id="117069"/>
    <lineage>
        <taxon>Eukaryota</taxon>
        <taxon>Fungi</taxon>
        <taxon>Dikarya</taxon>
        <taxon>Basidiomycota</taxon>
        <taxon>Agaricomycotina</taxon>
        <taxon>Agaricomycetes</taxon>
        <taxon>Agaricomycetidae</taxon>
        <taxon>Agaricales</taxon>
        <taxon>Tricholomatineae</taxon>
        <taxon>Lyophyllaceae</taxon>
        <taxon>Sphagnurus</taxon>
    </lineage>
</organism>
<keyword evidence="1" id="KW-0812">Transmembrane</keyword>
<keyword evidence="1" id="KW-0472">Membrane</keyword>
<dbReference type="EMBL" id="JABCKI010000581">
    <property type="protein sequence ID" value="KAG5650041.1"/>
    <property type="molecule type" value="Genomic_DNA"/>
</dbReference>
<gene>
    <name evidence="2" type="ORF">H0H81_000991</name>
</gene>
<proteinExistence type="predicted"/>
<dbReference type="Proteomes" id="UP000717328">
    <property type="component" value="Unassembled WGS sequence"/>
</dbReference>
<evidence type="ECO:0000256" key="1">
    <source>
        <dbReference type="SAM" id="Phobius"/>
    </source>
</evidence>
<evidence type="ECO:0000313" key="2">
    <source>
        <dbReference type="EMBL" id="KAG5650041.1"/>
    </source>
</evidence>
<keyword evidence="3" id="KW-1185">Reference proteome</keyword>
<name>A0A9P7KJV4_9AGAR</name>
<keyword evidence="1" id="KW-1133">Transmembrane helix</keyword>
<comment type="caution">
    <text evidence="2">The sequence shown here is derived from an EMBL/GenBank/DDBJ whole genome shotgun (WGS) entry which is preliminary data.</text>
</comment>
<reference evidence="2" key="2">
    <citation type="submission" date="2021-10" db="EMBL/GenBank/DDBJ databases">
        <title>Phylogenomics reveals ancestral predisposition of the termite-cultivated fungus Termitomyces towards a domesticated lifestyle.</title>
        <authorList>
            <person name="Auxier B."/>
            <person name="Grum-Grzhimaylo A."/>
            <person name="Cardenas M.E."/>
            <person name="Lodge J.D."/>
            <person name="Laessoe T."/>
            <person name="Pedersen O."/>
            <person name="Smith M.E."/>
            <person name="Kuyper T.W."/>
            <person name="Franco-Molano E.A."/>
            <person name="Baroni T.J."/>
            <person name="Aanen D.K."/>
        </authorList>
    </citation>
    <scope>NUCLEOTIDE SEQUENCE</scope>
    <source>
        <strain evidence="2">D49</strain>
    </source>
</reference>